<dbReference type="Gene3D" id="3.40.50.300">
    <property type="entry name" value="P-loop containing nucleotide triphosphate hydrolases"/>
    <property type="match status" value="1"/>
</dbReference>
<evidence type="ECO:0000313" key="4">
    <source>
        <dbReference type="Proteomes" id="UP000001137"/>
    </source>
</evidence>
<dbReference type="InterPro" id="IPR027417">
    <property type="entry name" value="P-loop_NTPase"/>
</dbReference>
<dbReference type="NCBIfam" id="TIGR00231">
    <property type="entry name" value="small_GTP"/>
    <property type="match status" value="1"/>
</dbReference>
<dbReference type="eggNOG" id="arCOG00362">
    <property type="taxonomic scope" value="Archaea"/>
</dbReference>
<evidence type="ECO:0000256" key="1">
    <source>
        <dbReference type="ARBA" id="ARBA00022741"/>
    </source>
</evidence>
<keyword evidence="1" id="KW-0547">Nucleotide-binding</keyword>
<evidence type="ECO:0000313" key="3">
    <source>
        <dbReference type="EMBL" id="ABW02089.1"/>
    </source>
</evidence>
<dbReference type="AlphaFoldDB" id="A8ME83"/>
<dbReference type="GO" id="GO:0005525">
    <property type="term" value="F:GTP binding"/>
    <property type="evidence" value="ECO:0007669"/>
    <property type="project" value="UniProtKB-KW"/>
</dbReference>
<name>A8ME83_CALMQ</name>
<organism evidence="3 4">
    <name type="scientific">Caldivirga maquilingensis (strain ATCC 700844 / DSM 13496 / JCM 10307 / IC-167)</name>
    <dbReference type="NCBI Taxonomy" id="397948"/>
    <lineage>
        <taxon>Archaea</taxon>
        <taxon>Thermoproteota</taxon>
        <taxon>Thermoprotei</taxon>
        <taxon>Thermoproteales</taxon>
        <taxon>Thermoproteaceae</taxon>
        <taxon>Caldivirga</taxon>
    </lineage>
</organism>
<reference evidence="3 4" key="1">
    <citation type="submission" date="2007-10" db="EMBL/GenBank/DDBJ databases">
        <title>Complete sequence of Caldivirga maquilingensis IC-167.</title>
        <authorList>
            <consortium name="US DOE Joint Genome Institute"/>
            <person name="Copeland A."/>
            <person name="Lucas S."/>
            <person name="Lapidus A."/>
            <person name="Barry K."/>
            <person name="Glavina del Rio T."/>
            <person name="Dalin E."/>
            <person name="Tice H."/>
            <person name="Pitluck S."/>
            <person name="Saunders E."/>
            <person name="Brettin T."/>
            <person name="Bruce D."/>
            <person name="Detter J.C."/>
            <person name="Han C."/>
            <person name="Schmutz J."/>
            <person name="Larimer F."/>
            <person name="Land M."/>
            <person name="Hauser L."/>
            <person name="Kyrpides N."/>
            <person name="Ivanova N."/>
            <person name="Biddle J.F."/>
            <person name="Zhang Z."/>
            <person name="Fitz-Gibbon S.T."/>
            <person name="Lowe T.M."/>
            <person name="Saltikov C."/>
            <person name="House C.H."/>
            <person name="Richardson P."/>
        </authorList>
    </citation>
    <scope>NUCLEOTIDE SEQUENCE [LARGE SCALE GENOMIC DNA]</scope>
    <source>
        <strain evidence="4">ATCC 700844 / DSM 13496 / JCM 10307 / IC-167</strain>
    </source>
</reference>
<dbReference type="InterPro" id="IPR052705">
    <property type="entry name" value="Gliding_Motility_GTPase"/>
</dbReference>
<dbReference type="PANTHER" id="PTHR42708:SF1">
    <property type="entry name" value="GLIDING MOTILITY PROTEIN MGLA"/>
    <property type="match status" value="1"/>
</dbReference>
<proteinExistence type="predicted"/>
<dbReference type="Proteomes" id="UP000001137">
    <property type="component" value="Chromosome"/>
</dbReference>
<accession>A8ME83</accession>
<dbReference type="GO" id="GO:0003924">
    <property type="term" value="F:GTPase activity"/>
    <property type="evidence" value="ECO:0007669"/>
    <property type="project" value="InterPro"/>
</dbReference>
<dbReference type="PRINTS" id="PR00449">
    <property type="entry name" value="RASTRNSFRMNG"/>
</dbReference>
<dbReference type="InterPro" id="IPR005225">
    <property type="entry name" value="Small_GTP-bd"/>
</dbReference>
<dbReference type="OrthoDB" id="49590at2157"/>
<dbReference type="STRING" id="397948.Cmaq_1262"/>
<keyword evidence="4" id="KW-1185">Reference proteome</keyword>
<gene>
    <name evidence="3" type="ordered locus">Cmaq_1262</name>
</gene>
<dbReference type="KEGG" id="cma:Cmaq_1262"/>
<protein>
    <submittedName>
        <fullName evidence="3">Small GTP-binding protein</fullName>
    </submittedName>
</protein>
<evidence type="ECO:0000256" key="2">
    <source>
        <dbReference type="ARBA" id="ARBA00023134"/>
    </source>
</evidence>
<dbReference type="Pfam" id="PF00025">
    <property type="entry name" value="Arf"/>
    <property type="match status" value="1"/>
</dbReference>
<dbReference type="InterPro" id="IPR006689">
    <property type="entry name" value="Small_GTPase_ARF/SAR"/>
</dbReference>
<dbReference type="HOGENOM" id="CLU_077970_2_0_2"/>
<dbReference type="PANTHER" id="PTHR42708">
    <property type="entry name" value="ATP/GTP-BINDING PROTEIN-RELATED"/>
    <property type="match status" value="1"/>
</dbReference>
<dbReference type="SUPFAM" id="SSF52540">
    <property type="entry name" value="P-loop containing nucleoside triphosphate hydrolases"/>
    <property type="match status" value="1"/>
</dbReference>
<dbReference type="EMBL" id="CP000852">
    <property type="protein sequence ID" value="ABW02089.1"/>
    <property type="molecule type" value="Genomic_DNA"/>
</dbReference>
<keyword evidence="2" id="KW-0342">GTP-binding</keyword>
<sequence length="187" mass="20464">MSLVKVFKLVIAGPYGAGKTTFVKTLSEVVPIETDVPTAGKTTTVAFDYGKIRVNDIVVHLFGVPGQERFSFLWRIVARGMHAYIFMVDSSSLESVKAAVFMYNYFINAFPNTPHIIAANKQDVAKVSINDIRTILGVKPEIKIVPLIAVNKKMVLETLITLLSEVHRLMYGSALSSINKGDSATGT</sequence>
<dbReference type="CDD" id="cd00882">
    <property type="entry name" value="Ras_like_GTPase"/>
    <property type="match status" value="1"/>
</dbReference>